<gene>
    <name evidence="1" type="ORF">COT04_00620</name>
</gene>
<proteinExistence type="predicted"/>
<protein>
    <recommendedName>
        <fullName evidence="3">Phospholipid/glycerol acyltransferase domain-containing protein</fullName>
    </recommendedName>
</protein>
<dbReference type="EMBL" id="PEXA01000018">
    <property type="protein sequence ID" value="PIU33331.1"/>
    <property type="molecule type" value="Genomic_DNA"/>
</dbReference>
<comment type="caution">
    <text evidence="1">The sequence shown here is derived from an EMBL/GenBank/DDBJ whole genome shotgun (WGS) entry which is preliminary data.</text>
</comment>
<dbReference type="Proteomes" id="UP000229559">
    <property type="component" value="Unassembled WGS sequence"/>
</dbReference>
<evidence type="ECO:0008006" key="3">
    <source>
        <dbReference type="Google" id="ProtNLM"/>
    </source>
</evidence>
<evidence type="ECO:0000313" key="1">
    <source>
        <dbReference type="EMBL" id="PIU33331.1"/>
    </source>
</evidence>
<name>A0A2M6YQE3_9BACT</name>
<dbReference type="AlphaFoldDB" id="A0A2M6YQE3"/>
<reference evidence="2" key="1">
    <citation type="submission" date="2017-09" db="EMBL/GenBank/DDBJ databases">
        <title>Depth-based differentiation of microbial function through sediment-hosted aquifers and enrichment of novel symbionts in the deep terrestrial subsurface.</title>
        <authorList>
            <person name="Probst A.J."/>
            <person name="Ladd B."/>
            <person name="Jarett J.K."/>
            <person name="Geller-Mcgrath D.E."/>
            <person name="Sieber C.M.K."/>
            <person name="Emerson J.B."/>
            <person name="Anantharaman K."/>
            <person name="Thomas B.C."/>
            <person name="Malmstrom R."/>
            <person name="Stieglmeier M."/>
            <person name="Klingl A."/>
            <person name="Woyke T."/>
            <person name="Ryan C.M."/>
            <person name="Banfield J.F."/>
        </authorList>
    </citation>
    <scope>NUCLEOTIDE SEQUENCE [LARGE SCALE GENOMIC DNA]</scope>
</reference>
<accession>A0A2M6YQE3</accession>
<evidence type="ECO:0000313" key="2">
    <source>
        <dbReference type="Proteomes" id="UP000229559"/>
    </source>
</evidence>
<organism evidence="1 2">
    <name type="scientific">Candidatus Shapirobacteria bacterium CG07_land_8_20_14_0_80_39_12</name>
    <dbReference type="NCBI Taxonomy" id="1974480"/>
    <lineage>
        <taxon>Bacteria</taxon>
        <taxon>Candidatus Shapironibacteriota</taxon>
    </lineage>
</organism>
<sequence length="258" mass="30174">MKETQPTYHELNFLRTDLVGGFLNKDTLRFIKNIRSSFKKDEKRNFAQDVEKIIERLKYEIRGLDNIPQSNDSSLIIEMNHPPIRDFLEGAFFISYFSPDSIHWFIGENIPRRNLRHKKIIGPIFEKTLFKGIDSILKSIIETYDFIGVPTKDMENANSKRPAALRKGIKLLQDNQWVGILPEAEFEKNNQLEPFHDGIGLMIKSVKDKNLRVLPVRVWRNKEKMLHIIIGQSYKPDYHQKVEVLTQQAKEALENLSL</sequence>